<sequence length="119" mass="13218">MKFTLMRSCCNDKKIIVSVIIGLVAGLIDLIPLVMVRVPLLNMISILMFWIITSYFVANVTLFKNALLNGLVLSTLNMLPLVVVIYTINPKDFLPMLSMALILGPLVGYLNGRFNRSSS</sequence>
<accession>A0A1G5S5W4</accession>
<keyword evidence="3" id="KW-1185">Reference proteome</keyword>
<keyword evidence="1" id="KW-0472">Membrane</keyword>
<dbReference type="RefSeq" id="WP_139159832.1">
    <property type="nucleotide sequence ID" value="NZ_FMWL01000016.1"/>
</dbReference>
<dbReference type="STRING" id="1120920.SAMN03080599_02618"/>
<feature type="transmembrane region" description="Helical" evidence="1">
    <location>
        <begin position="40"/>
        <end position="58"/>
    </location>
</feature>
<reference evidence="2 3" key="1">
    <citation type="submission" date="2016-10" db="EMBL/GenBank/DDBJ databases">
        <authorList>
            <person name="de Groot N.N."/>
        </authorList>
    </citation>
    <scope>NUCLEOTIDE SEQUENCE [LARGE SCALE GENOMIC DNA]</scope>
    <source>
        <strain evidence="2 3">DSM 2784</strain>
    </source>
</reference>
<evidence type="ECO:0000313" key="2">
    <source>
        <dbReference type="EMBL" id="SCZ81121.1"/>
    </source>
</evidence>
<gene>
    <name evidence="2" type="ORF">SAMN03080599_02618</name>
</gene>
<feature type="transmembrane region" description="Helical" evidence="1">
    <location>
        <begin position="94"/>
        <end position="112"/>
    </location>
</feature>
<name>A0A1G5S5W4_9FIRM</name>
<keyword evidence="1" id="KW-1133">Transmembrane helix</keyword>
<feature type="transmembrane region" description="Helical" evidence="1">
    <location>
        <begin position="70"/>
        <end position="88"/>
    </location>
</feature>
<evidence type="ECO:0000313" key="3">
    <source>
        <dbReference type="Proteomes" id="UP000199208"/>
    </source>
</evidence>
<proteinExistence type="predicted"/>
<feature type="transmembrane region" description="Helical" evidence="1">
    <location>
        <begin position="15"/>
        <end position="34"/>
    </location>
</feature>
<keyword evidence="1" id="KW-0812">Transmembrane</keyword>
<evidence type="ECO:0000256" key="1">
    <source>
        <dbReference type="SAM" id="Phobius"/>
    </source>
</evidence>
<protein>
    <recommendedName>
        <fullName evidence="4">DUF1097 domain-containing protein</fullName>
    </recommendedName>
</protein>
<evidence type="ECO:0008006" key="4">
    <source>
        <dbReference type="Google" id="ProtNLM"/>
    </source>
</evidence>
<dbReference type="OrthoDB" id="1047115at2"/>
<dbReference type="EMBL" id="FMWL01000016">
    <property type="protein sequence ID" value="SCZ81121.1"/>
    <property type="molecule type" value="Genomic_DNA"/>
</dbReference>
<dbReference type="AlphaFoldDB" id="A0A1G5S5W4"/>
<organism evidence="2 3">
    <name type="scientific">Acidaminobacter hydrogenoformans DSM 2784</name>
    <dbReference type="NCBI Taxonomy" id="1120920"/>
    <lineage>
        <taxon>Bacteria</taxon>
        <taxon>Bacillati</taxon>
        <taxon>Bacillota</taxon>
        <taxon>Clostridia</taxon>
        <taxon>Peptostreptococcales</taxon>
        <taxon>Acidaminobacteraceae</taxon>
        <taxon>Acidaminobacter</taxon>
    </lineage>
</organism>
<dbReference type="Proteomes" id="UP000199208">
    <property type="component" value="Unassembled WGS sequence"/>
</dbReference>